<dbReference type="RefSeq" id="WP_234995882.1">
    <property type="nucleotide sequence ID" value="NZ_FQVN01000008.1"/>
</dbReference>
<gene>
    <name evidence="1" type="ORF">SAMN05444320_108140</name>
</gene>
<evidence type="ECO:0008006" key="3">
    <source>
        <dbReference type="Google" id="ProtNLM"/>
    </source>
</evidence>
<proteinExistence type="predicted"/>
<dbReference type="PIRSF" id="PIRSF012608">
    <property type="entry name" value="UCP012608"/>
    <property type="match status" value="1"/>
</dbReference>
<dbReference type="EMBL" id="FQVN01000008">
    <property type="protein sequence ID" value="SHG35720.1"/>
    <property type="molecule type" value="Genomic_DNA"/>
</dbReference>
<dbReference type="InterPro" id="IPR011200">
    <property type="entry name" value="UCP012608"/>
</dbReference>
<protein>
    <recommendedName>
        <fullName evidence="3">DUF2332 domain-containing protein</fullName>
    </recommendedName>
</protein>
<dbReference type="AlphaFoldDB" id="A0A1M5J671"/>
<dbReference type="Proteomes" id="UP000184501">
    <property type="component" value="Unassembled WGS sequence"/>
</dbReference>
<keyword evidence="2" id="KW-1185">Reference proteome</keyword>
<dbReference type="Pfam" id="PF10094">
    <property type="entry name" value="DUF2332"/>
    <property type="match status" value="1"/>
</dbReference>
<sequence length="375" mass="40568">MLTALSELSQMFRAQAEGCRANGGPTGSPLTHALLSAAADDLDAGGVSAEVMAGAERDRQGSVPGLRFAGAVHRLVLEGRAPDLARHYPNVGGRLRADELWADAEPVLREHLDELRRRVRATVVQTNEPGRMAPMLGGLLVAAQRAAREVGRSGAFPVRLWEIGASGGLNLRPDRVAVRLGNGDVLGDPDSPLRLDAQWTGLPPADLGQPLQVVERAGCDTHPVDVSTEDGRLHLSSFVWPDQLDRWRRAQAAMRLAAEDPVLVERASGPDWLSRRLTQRQSGVLTVVWHSVVWQYVPPGDRARGRSVLAEAAAQATPDAPLALLVYEPRRVPNSEGGPYRFDLLLRLWPAGLSLHLGSGGGHGIPFTWNEQVWN</sequence>
<dbReference type="STRING" id="2017.SAMN05444320_108140"/>
<name>A0A1M5J671_STRHI</name>
<evidence type="ECO:0000313" key="1">
    <source>
        <dbReference type="EMBL" id="SHG35720.1"/>
    </source>
</evidence>
<organism evidence="1 2">
    <name type="scientific">Streptoalloteichus hindustanus</name>
    <dbReference type="NCBI Taxonomy" id="2017"/>
    <lineage>
        <taxon>Bacteria</taxon>
        <taxon>Bacillati</taxon>
        <taxon>Actinomycetota</taxon>
        <taxon>Actinomycetes</taxon>
        <taxon>Pseudonocardiales</taxon>
        <taxon>Pseudonocardiaceae</taxon>
        <taxon>Streptoalloteichus</taxon>
    </lineage>
</organism>
<accession>A0A1M5J671</accession>
<evidence type="ECO:0000313" key="2">
    <source>
        <dbReference type="Proteomes" id="UP000184501"/>
    </source>
</evidence>
<reference evidence="1 2" key="1">
    <citation type="submission" date="2016-11" db="EMBL/GenBank/DDBJ databases">
        <authorList>
            <person name="Jaros S."/>
            <person name="Januszkiewicz K."/>
            <person name="Wedrychowicz H."/>
        </authorList>
    </citation>
    <scope>NUCLEOTIDE SEQUENCE [LARGE SCALE GENOMIC DNA]</scope>
    <source>
        <strain evidence="1 2">DSM 44523</strain>
    </source>
</reference>